<protein>
    <submittedName>
        <fullName evidence="1">Uncharacterized protein</fullName>
    </submittedName>
</protein>
<evidence type="ECO:0000313" key="2">
    <source>
        <dbReference type="Proteomes" id="UP000515733"/>
    </source>
</evidence>
<dbReference type="OrthoDB" id="9888630at2"/>
<reference evidence="1 2" key="1">
    <citation type="submission" date="2020-03" db="EMBL/GenBank/DDBJ databases">
        <authorList>
            <consortium name="Genoscope - CEA"/>
            <person name="William W."/>
        </authorList>
    </citation>
    <scope>NUCLEOTIDE SEQUENCE [LARGE SCALE GENOMIC DNA]</scope>
    <source>
        <strain evidence="2">DSM 16959</strain>
    </source>
</reference>
<sequence length="128" mass="14898">MAFKDPAERALLRFEARRYANRCGNQEGMIERADTLREVCRLTNMPIPATLMEVSEALDARRRLILIAEQRAKTLITDQIAAWSKADEQRRGKLQVTMIDDWTNLTGHMGHLRTWAQRQFMLAQQLEQ</sequence>
<organism evidence="1 2">
    <name type="scientific">Denitratisoma oestradiolicum</name>
    <dbReference type="NCBI Taxonomy" id="311182"/>
    <lineage>
        <taxon>Bacteria</taxon>
        <taxon>Pseudomonadati</taxon>
        <taxon>Pseudomonadota</taxon>
        <taxon>Betaproteobacteria</taxon>
        <taxon>Nitrosomonadales</taxon>
        <taxon>Sterolibacteriaceae</taxon>
        <taxon>Denitratisoma</taxon>
    </lineage>
</organism>
<dbReference type="EMBL" id="LR778301">
    <property type="protein sequence ID" value="CAB1369830.1"/>
    <property type="molecule type" value="Genomic_DNA"/>
</dbReference>
<dbReference type="KEGG" id="doe:DENOEST_2665"/>
<dbReference type="Proteomes" id="UP000515733">
    <property type="component" value="Chromosome"/>
</dbReference>
<evidence type="ECO:0000313" key="1">
    <source>
        <dbReference type="EMBL" id="CAB1369830.1"/>
    </source>
</evidence>
<name>A0A6S6YPY6_9PROT</name>
<proteinExistence type="predicted"/>
<dbReference type="RefSeq" id="WP_145771195.1">
    <property type="nucleotide sequence ID" value="NZ_LR778301.1"/>
</dbReference>
<dbReference type="AlphaFoldDB" id="A0A6S6YPY6"/>
<keyword evidence="2" id="KW-1185">Reference proteome</keyword>
<gene>
    <name evidence="1" type="ORF">DENOEST_2665</name>
</gene>
<accession>A0A6S6YPY6</accession>